<evidence type="ECO:0000259" key="5">
    <source>
        <dbReference type="PROSITE" id="PS51670"/>
    </source>
</evidence>
<organism evidence="6 7">
    <name type="scientific">Eublepharis macularius</name>
    <name type="common">Leopard gecko</name>
    <name type="synonym">Cyrtodactylus macularius</name>
    <dbReference type="NCBI Taxonomy" id="481883"/>
    <lineage>
        <taxon>Eukaryota</taxon>
        <taxon>Metazoa</taxon>
        <taxon>Chordata</taxon>
        <taxon>Craniata</taxon>
        <taxon>Vertebrata</taxon>
        <taxon>Euteleostomi</taxon>
        <taxon>Lepidosauria</taxon>
        <taxon>Squamata</taxon>
        <taxon>Bifurcata</taxon>
        <taxon>Gekkota</taxon>
        <taxon>Eublepharidae</taxon>
        <taxon>Eublepharinae</taxon>
        <taxon>Eublepharis</taxon>
    </lineage>
</organism>
<dbReference type="InterPro" id="IPR042076">
    <property type="entry name" value="Crisp-like_dom"/>
</dbReference>
<comment type="similarity">
    <text evidence="1">Belongs to the CRISP family.</text>
</comment>
<dbReference type="InterPro" id="IPR001283">
    <property type="entry name" value="CRISP-related"/>
</dbReference>
<keyword evidence="6" id="KW-1185">Reference proteome</keyword>
<dbReference type="PROSITE" id="PS01010">
    <property type="entry name" value="CRISP_2"/>
    <property type="match status" value="1"/>
</dbReference>
<accession>A0AA97IW15</accession>
<dbReference type="Gene3D" id="1.10.10.740">
    <property type="entry name" value="Crisp domain"/>
    <property type="match status" value="1"/>
</dbReference>
<evidence type="ECO:0000256" key="4">
    <source>
        <dbReference type="SAM" id="MobiDB-lite"/>
    </source>
</evidence>
<evidence type="ECO:0000256" key="2">
    <source>
        <dbReference type="ARBA" id="ARBA00023157"/>
    </source>
</evidence>
<gene>
    <name evidence="7" type="primary">LOC129323858</name>
</gene>
<dbReference type="GeneID" id="129323858"/>
<feature type="domain" description="ShKT" evidence="5">
    <location>
        <begin position="202"/>
        <end position="235"/>
    </location>
</feature>
<feature type="region of interest" description="Disordered" evidence="4">
    <location>
        <begin position="33"/>
        <end position="60"/>
    </location>
</feature>
<protein>
    <submittedName>
        <fullName evidence="7">Cysteine-rich venom protein triflin-like</fullName>
    </submittedName>
</protein>
<dbReference type="InterPro" id="IPR013871">
    <property type="entry name" value="Cysteine_rich_secretory"/>
</dbReference>
<dbReference type="FunFam" id="1.10.10.740:FF:000001">
    <property type="entry name" value="Cysteine-rich secretory protein 2"/>
    <property type="match status" value="1"/>
</dbReference>
<dbReference type="PROSITE" id="PS51670">
    <property type="entry name" value="SHKT"/>
    <property type="match status" value="1"/>
</dbReference>
<dbReference type="InterPro" id="IPR003582">
    <property type="entry name" value="ShKT_dom"/>
</dbReference>
<dbReference type="RefSeq" id="XP_054826605.1">
    <property type="nucleotide sequence ID" value="XM_054970630.1"/>
</dbReference>
<dbReference type="Pfam" id="PF08562">
    <property type="entry name" value="Crisp"/>
    <property type="match status" value="1"/>
</dbReference>
<sequence>MNFCTCVVLSPEVSSPEMMSLHSYGAVRTVHAQVKHKEGKKQEETEDPEEEITGSGVSPELQEEIINKHNEIRRNVKPSAANMLKMVGYTFCGEVVFQANYISSWSEVIDYWNEKKSNFKYGVGAVDQELNIYPYTQLIWYNSYRVGCAATYCANSTKPYFYVCQYCPAGNMQEQLAKPYKKGRICGDCPNNCEKKLCTNPCKYADVARDCKKMKKLFSCKNSMLKKSCRATCFCKNGII</sequence>
<dbReference type="InterPro" id="IPR035940">
    <property type="entry name" value="CAP_sf"/>
</dbReference>
<dbReference type="Pfam" id="PF00188">
    <property type="entry name" value="CAP"/>
    <property type="match status" value="1"/>
</dbReference>
<dbReference type="SUPFAM" id="SSF55797">
    <property type="entry name" value="PR-1-like"/>
    <property type="match status" value="1"/>
</dbReference>
<dbReference type="Proteomes" id="UP001190640">
    <property type="component" value="Chromosome 1"/>
</dbReference>
<dbReference type="SMART" id="SM00198">
    <property type="entry name" value="SCP"/>
    <property type="match status" value="1"/>
</dbReference>
<comment type="caution">
    <text evidence="3">Lacks conserved residue(s) required for the propagation of feature annotation.</text>
</comment>
<evidence type="ECO:0000256" key="3">
    <source>
        <dbReference type="PROSITE-ProRule" id="PRU01005"/>
    </source>
</evidence>
<keyword evidence="2 3" id="KW-1015">Disulfide bond</keyword>
<evidence type="ECO:0000256" key="1">
    <source>
        <dbReference type="ARBA" id="ARBA00009923"/>
    </source>
</evidence>
<evidence type="ECO:0000313" key="6">
    <source>
        <dbReference type="Proteomes" id="UP001190640"/>
    </source>
</evidence>
<proteinExistence type="inferred from homology"/>
<dbReference type="PANTHER" id="PTHR10334">
    <property type="entry name" value="CYSTEINE-RICH SECRETORY PROTEIN-RELATED"/>
    <property type="match status" value="1"/>
</dbReference>
<name>A0AA97IW15_EUBMA</name>
<reference evidence="7" key="1">
    <citation type="submission" date="2025-08" db="UniProtKB">
        <authorList>
            <consortium name="RefSeq"/>
        </authorList>
    </citation>
    <scope>IDENTIFICATION</scope>
    <source>
        <tissue evidence="7">Blood</tissue>
    </source>
</reference>
<dbReference type="KEGG" id="emc:129323858"/>
<dbReference type="GO" id="GO:0005576">
    <property type="term" value="C:extracellular region"/>
    <property type="evidence" value="ECO:0007669"/>
    <property type="project" value="InterPro"/>
</dbReference>
<evidence type="ECO:0000313" key="7">
    <source>
        <dbReference type="RefSeq" id="XP_054826605.1"/>
    </source>
</evidence>
<dbReference type="AlphaFoldDB" id="A0AA97IW15"/>
<dbReference type="Gene3D" id="3.40.33.10">
    <property type="entry name" value="CAP"/>
    <property type="match status" value="2"/>
</dbReference>
<dbReference type="PRINTS" id="PR00837">
    <property type="entry name" value="V5TPXLIKE"/>
</dbReference>
<dbReference type="SUPFAM" id="SSF57546">
    <property type="entry name" value="Crisp domain-like"/>
    <property type="match status" value="1"/>
</dbReference>
<dbReference type="InterPro" id="IPR014044">
    <property type="entry name" value="CAP_dom"/>
</dbReference>
<feature type="disulfide bond" evidence="3">
    <location>
        <begin position="220"/>
        <end position="233"/>
    </location>
</feature>
<feature type="disulfide bond" evidence="3">
    <location>
        <begin position="211"/>
        <end position="229"/>
    </location>
</feature>
<dbReference type="InterPro" id="IPR018244">
    <property type="entry name" value="Allrgn_V5/Tpx1_CS"/>
</dbReference>